<dbReference type="STRING" id="1436961.SAMN05421739_102124"/>
<dbReference type="OrthoDB" id="978892at2"/>
<organism evidence="1 2">
    <name type="scientific">Pontibacter chinhatensis</name>
    <dbReference type="NCBI Taxonomy" id="1436961"/>
    <lineage>
        <taxon>Bacteria</taxon>
        <taxon>Pseudomonadati</taxon>
        <taxon>Bacteroidota</taxon>
        <taxon>Cytophagia</taxon>
        <taxon>Cytophagales</taxon>
        <taxon>Hymenobacteraceae</taxon>
        <taxon>Pontibacter</taxon>
    </lineage>
</organism>
<dbReference type="AlphaFoldDB" id="A0A1I2QTS5"/>
<protein>
    <submittedName>
        <fullName evidence="1">Uncharacterized protein</fullName>
    </submittedName>
</protein>
<keyword evidence="2" id="KW-1185">Reference proteome</keyword>
<gene>
    <name evidence="1" type="ORF">SAMN05421739_102124</name>
</gene>
<dbReference type="RefSeq" id="WP_092099605.1">
    <property type="nucleotide sequence ID" value="NZ_FOOT01000002.1"/>
</dbReference>
<dbReference type="PROSITE" id="PS51257">
    <property type="entry name" value="PROKAR_LIPOPROTEIN"/>
    <property type="match status" value="1"/>
</dbReference>
<dbReference type="EMBL" id="FOOT01000002">
    <property type="protein sequence ID" value="SFG31430.1"/>
    <property type="molecule type" value="Genomic_DNA"/>
</dbReference>
<name>A0A1I2QTS5_9BACT</name>
<evidence type="ECO:0000313" key="2">
    <source>
        <dbReference type="Proteomes" id="UP000198724"/>
    </source>
</evidence>
<reference evidence="2" key="1">
    <citation type="submission" date="2016-10" db="EMBL/GenBank/DDBJ databases">
        <authorList>
            <person name="Varghese N."/>
            <person name="Submissions S."/>
        </authorList>
    </citation>
    <scope>NUCLEOTIDE SEQUENCE [LARGE SCALE GENOMIC DNA]</scope>
    <source>
        <strain evidence="2">LP51</strain>
    </source>
</reference>
<proteinExistence type="predicted"/>
<sequence>MLKNILYAVLLGVGMAACLSQQDNPDDETAGEPEEFILPETTEDATALSDSTLFLVAEQRVGNTRIGMPIARMRQQVSGGLRLTDTTLNLEGAPSTAYVLRPEKEAKGLLIEQSCDGECKVWRISVLSPKYKTAKDIRVGTTYGELQQVYKIRAVTFEEGNVVAQAPDAGMSFMLDHSSLPAEELSRLNAATAPKNLPIERILVY</sequence>
<dbReference type="Proteomes" id="UP000198724">
    <property type="component" value="Unassembled WGS sequence"/>
</dbReference>
<evidence type="ECO:0000313" key="1">
    <source>
        <dbReference type="EMBL" id="SFG31430.1"/>
    </source>
</evidence>
<accession>A0A1I2QTS5</accession>